<dbReference type="GeneID" id="19467313"/>
<feature type="compositionally biased region" description="Basic residues" evidence="1">
    <location>
        <begin position="515"/>
        <end position="524"/>
    </location>
</feature>
<dbReference type="OrthoDB" id="3509953at2759"/>
<proteinExistence type="predicted"/>
<gene>
    <name evidence="2" type="ORF">GLAREA_08264</name>
</gene>
<reference evidence="2 3" key="1">
    <citation type="journal article" date="2013" name="BMC Genomics">
        <title>Genomics-driven discovery of the pneumocandin biosynthetic gene cluster in the fungus Glarea lozoyensis.</title>
        <authorList>
            <person name="Chen L."/>
            <person name="Yue Q."/>
            <person name="Zhang X."/>
            <person name="Xiang M."/>
            <person name="Wang C."/>
            <person name="Li S."/>
            <person name="Che Y."/>
            <person name="Ortiz-Lopez F.J."/>
            <person name="Bills G.F."/>
            <person name="Liu X."/>
            <person name="An Z."/>
        </authorList>
    </citation>
    <scope>NUCLEOTIDE SEQUENCE [LARGE SCALE GENOMIC DNA]</scope>
    <source>
        <strain evidence="3">ATCC 20868 / MF5171</strain>
    </source>
</reference>
<dbReference type="HOGENOM" id="CLU_519756_0_0_1"/>
<feature type="region of interest" description="Disordered" evidence="1">
    <location>
        <begin position="503"/>
        <end position="524"/>
    </location>
</feature>
<dbReference type="EMBL" id="KE145373">
    <property type="protein sequence ID" value="EPE24412.1"/>
    <property type="molecule type" value="Genomic_DNA"/>
</dbReference>
<dbReference type="KEGG" id="glz:GLAREA_08264"/>
<evidence type="ECO:0000256" key="1">
    <source>
        <dbReference type="SAM" id="MobiDB-lite"/>
    </source>
</evidence>
<protein>
    <submittedName>
        <fullName evidence="2">Uncharacterized protein</fullName>
    </submittedName>
</protein>
<organism evidence="2 3">
    <name type="scientific">Glarea lozoyensis (strain ATCC 20868 / MF5171)</name>
    <dbReference type="NCBI Taxonomy" id="1116229"/>
    <lineage>
        <taxon>Eukaryota</taxon>
        <taxon>Fungi</taxon>
        <taxon>Dikarya</taxon>
        <taxon>Ascomycota</taxon>
        <taxon>Pezizomycotina</taxon>
        <taxon>Leotiomycetes</taxon>
        <taxon>Helotiales</taxon>
        <taxon>Helotiaceae</taxon>
        <taxon>Glarea</taxon>
    </lineage>
</organism>
<dbReference type="OMA" id="GLEHHCG"/>
<dbReference type="RefSeq" id="XP_008088500.1">
    <property type="nucleotide sequence ID" value="XM_008090309.1"/>
</dbReference>
<accession>S3CD00</accession>
<evidence type="ECO:0000313" key="2">
    <source>
        <dbReference type="EMBL" id="EPE24412.1"/>
    </source>
</evidence>
<keyword evidence="3" id="KW-1185">Reference proteome</keyword>
<dbReference type="AlphaFoldDB" id="S3CD00"/>
<feature type="region of interest" description="Disordered" evidence="1">
    <location>
        <begin position="424"/>
        <end position="444"/>
    </location>
</feature>
<dbReference type="eggNOG" id="ENOG502SA8S">
    <property type="taxonomic scope" value="Eukaryota"/>
</dbReference>
<evidence type="ECO:0000313" key="3">
    <source>
        <dbReference type="Proteomes" id="UP000016922"/>
    </source>
</evidence>
<name>S3CD00_GLAL2</name>
<sequence>MANMNWATIEPETRLYKGKDLFRWDDTPGLEHHCGTCATPLANPRAKTSCIGKHVEPCYRFHQQLHFVGKSHECFGCNSSDETHHIRHKEILRLIRQIEALDASLTGITNSLDTSGLSRRSSTTITSSSTETRSETFVSDIKATKRARKKAKKNVGGSAQKIQAEVFQAYELDFVSEAIHLRVIESKGAWQGTYSYGNTRGNCINTTVLAANQALEDGEDLPNDTVEGCTVPGGKKLDEMTPRQRRIHTYAWRKEGSQTRKYNPSILNKSNSIYCGVDPEIFVRLRIEVVNPAVNSKIRKELVAKLVAAIKEDLDIQTREDGESEMRKEGFYRWAGKTALQHMERTREGIDWATGQKITAKAEEMLDIDTPRRETFTKQLSCDSLAVKKYLSAGKVPALPSISVKTPVWTKTLRITISPASLDAVDDTPTKRKPERPPLPTAPGTTFILQGCTGPHGKRITYSKMLQSNNGSYGVIDNKENIFPDTWKPANVPAEGFFEHNENNDDEGWSIVGSGKRRNGSVQI</sequence>
<dbReference type="Proteomes" id="UP000016922">
    <property type="component" value="Unassembled WGS sequence"/>
</dbReference>